<name>A0A5E7CDI4_PSEFL</name>
<dbReference type="AlphaFoldDB" id="A0A5E7CDI4"/>
<dbReference type="PANTHER" id="PTHR43581">
    <property type="entry name" value="ATP/GTP PHOSPHATASE"/>
    <property type="match status" value="1"/>
</dbReference>
<dbReference type="InterPro" id="IPR027417">
    <property type="entry name" value="P-loop_NTPase"/>
</dbReference>
<dbReference type="InterPro" id="IPR003959">
    <property type="entry name" value="ATPase_AAA_core"/>
</dbReference>
<dbReference type="RefSeq" id="WP_150798361.1">
    <property type="nucleotide sequence ID" value="NZ_CABVHU010000006.1"/>
</dbReference>
<accession>A0A5E7CDI4</accession>
<dbReference type="InterPro" id="IPR051396">
    <property type="entry name" value="Bact_Antivir_Def_Nuclease"/>
</dbReference>
<organism evidence="3 4">
    <name type="scientific">Pseudomonas fluorescens</name>
    <dbReference type="NCBI Taxonomy" id="294"/>
    <lineage>
        <taxon>Bacteria</taxon>
        <taxon>Pseudomonadati</taxon>
        <taxon>Pseudomonadota</taxon>
        <taxon>Gammaproteobacteria</taxon>
        <taxon>Pseudomonadales</taxon>
        <taxon>Pseudomonadaceae</taxon>
        <taxon>Pseudomonas</taxon>
    </lineage>
</organism>
<reference evidence="3 4" key="1">
    <citation type="submission" date="2019-09" db="EMBL/GenBank/DDBJ databases">
        <authorList>
            <person name="Chandra G."/>
            <person name="Truman W A."/>
        </authorList>
    </citation>
    <scope>NUCLEOTIDE SEQUENCE [LARGE SCALE GENOMIC DNA]</scope>
    <source>
        <strain evidence="3">PS833</strain>
    </source>
</reference>
<feature type="domain" description="OLD protein-like TOPRIM" evidence="2">
    <location>
        <begin position="410"/>
        <end position="473"/>
    </location>
</feature>
<proteinExistence type="predicted"/>
<dbReference type="Pfam" id="PF20469">
    <property type="entry name" value="OLD-like_TOPRIM"/>
    <property type="match status" value="1"/>
</dbReference>
<dbReference type="PANTHER" id="PTHR43581:SF4">
    <property type="entry name" value="ATP_GTP PHOSPHATASE"/>
    <property type="match status" value="1"/>
</dbReference>
<protein>
    <submittedName>
        <fullName evidence="3">DNA replication and repair protein RecF</fullName>
    </submittedName>
</protein>
<evidence type="ECO:0000259" key="1">
    <source>
        <dbReference type="Pfam" id="PF13304"/>
    </source>
</evidence>
<evidence type="ECO:0000313" key="4">
    <source>
        <dbReference type="Proteomes" id="UP000409037"/>
    </source>
</evidence>
<dbReference type="SUPFAM" id="SSF52540">
    <property type="entry name" value="P-loop containing nucleoside triphosphate hydrolases"/>
    <property type="match status" value="1"/>
</dbReference>
<dbReference type="OrthoDB" id="3322489at2"/>
<dbReference type="GO" id="GO:0016887">
    <property type="term" value="F:ATP hydrolysis activity"/>
    <property type="evidence" value="ECO:0007669"/>
    <property type="project" value="InterPro"/>
</dbReference>
<dbReference type="InterPro" id="IPR034139">
    <property type="entry name" value="TOPRIM_OLD"/>
</dbReference>
<dbReference type="Proteomes" id="UP000409037">
    <property type="component" value="Unassembled WGS sequence"/>
</dbReference>
<evidence type="ECO:0000313" key="3">
    <source>
        <dbReference type="EMBL" id="VVO02770.1"/>
    </source>
</evidence>
<dbReference type="Pfam" id="PF13304">
    <property type="entry name" value="AAA_21"/>
    <property type="match status" value="1"/>
</dbReference>
<gene>
    <name evidence="3" type="primary">recF_2</name>
    <name evidence="3" type="ORF">PS833_02794</name>
</gene>
<evidence type="ECO:0000259" key="2">
    <source>
        <dbReference type="Pfam" id="PF20469"/>
    </source>
</evidence>
<dbReference type="EMBL" id="CABVHU010000006">
    <property type="protein sequence ID" value="VVO02770.1"/>
    <property type="molecule type" value="Genomic_DNA"/>
</dbReference>
<dbReference type="CDD" id="cd01026">
    <property type="entry name" value="TOPRIM_OLD"/>
    <property type="match status" value="1"/>
</dbReference>
<dbReference type="GO" id="GO:0005524">
    <property type="term" value="F:ATP binding"/>
    <property type="evidence" value="ECO:0007669"/>
    <property type="project" value="InterPro"/>
</dbReference>
<dbReference type="Gene3D" id="3.40.50.300">
    <property type="entry name" value="P-loop containing nucleotide triphosphate hydrolases"/>
    <property type="match status" value="2"/>
</dbReference>
<sequence length="656" mass="72165">MFIERLNLINFRCFGPEALTIDLTPGLTAFIGVNGAGKTAVMQALQRLFGITGEHRRLRLHDFHIPADETTAPVQRTFVLEAIIAFPELDNGGDGVAIPEFFNQMAADEAGRLKCRLRLEATWTDDGSLDGLIEQKYRAVRNLGEFNEADCIELKAIDRNRIQMIYVPASRDGASQVTAFLRGRLWRAINWSQGVRDTFSEAGATLNGAFAGEPAVDLVAAAVQRRWQEVHNAGTETTPLFRPVDLRFQEFIRKVEVVFHPDIAGRERALDELSDGQRSLFHLAMTAATLDVEGGIADDPEAAGFQPGGVPLPALTLIAVEEPENNLAPFYLSRIVRQIEDLTSGNRAQAVISSHSVSILARVDPSQVRHFRLDPASRTARVRAIKLPIGQEDASKFVREAVRTYPELYFARFAVLGEGATEEVVLPRLAEAMGFDIDRSFVAVVPLGGRHVNHLWRLLTDLDIPYATLLDLDWGRDGGGWGRIKTACAQLLENGVSPQAIFAQPDPAGPASNLAVFDTHLITDFVGLTNWATSLRRFNVFFCSPLDLDYSMMRAFPAAYQVLEPGRLGPSQRGDPRTAVLGDEGQGYLYGADQDQLLRWYRYLFLGRGKPSTHVRVLSAQTSQDLTAGAPEELRAILTSIAARLAPPVPPAPPVL</sequence>
<feature type="domain" description="ATPase AAA-type core" evidence="1">
    <location>
        <begin position="27"/>
        <end position="360"/>
    </location>
</feature>